<comment type="caution">
    <text evidence="1">The sequence shown here is derived from an EMBL/GenBank/DDBJ whole genome shotgun (WGS) entry which is preliminary data.</text>
</comment>
<name>A0A158HZZ7_9BURK</name>
<dbReference type="RefSeq" id="WP_087668777.1">
    <property type="nucleotide sequence ID" value="NZ_FCNW02000022.1"/>
</dbReference>
<organism evidence="1 2">
    <name type="scientific">Caballeronia humi</name>
    <dbReference type="NCBI Taxonomy" id="326474"/>
    <lineage>
        <taxon>Bacteria</taxon>
        <taxon>Pseudomonadati</taxon>
        <taxon>Pseudomonadota</taxon>
        <taxon>Betaproteobacteria</taxon>
        <taxon>Burkholderiales</taxon>
        <taxon>Burkholderiaceae</taxon>
        <taxon>Caballeronia</taxon>
    </lineage>
</organism>
<dbReference type="AlphaFoldDB" id="A0A158HZZ7"/>
<sequence length="90" mass="10027">MTQKHKPSSIILSYAPDSQRLLIHVVETRKASALTAEVMEAPILLEESDFKLDDEFARQLGVSLLNVLSLSSPELATYMSVTQAPIQREK</sequence>
<proteinExistence type="predicted"/>
<reference evidence="1" key="1">
    <citation type="submission" date="2016-01" db="EMBL/GenBank/DDBJ databases">
        <authorList>
            <person name="Peeters C."/>
        </authorList>
    </citation>
    <scope>NUCLEOTIDE SEQUENCE [LARGE SCALE GENOMIC DNA]</scope>
    <source>
        <strain evidence="1">LMG 22934</strain>
    </source>
</reference>
<evidence type="ECO:0000313" key="2">
    <source>
        <dbReference type="Proteomes" id="UP000054977"/>
    </source>
</evidence>
<dbReference type="OrthoDB" id="9101509at2"/>
<accession>A0A158HZZ7</accession>
<keyword evidence="2" id="KW-1185">Reference proteome</keyword>
<dbReference type="STRING" id="326474.AWB65_03990"/>
<evidence type="ECO:0000313" key="1">
    <source>
        <dbReference type="EMBL" id="SAL49471.1"/>
    </source>
</evidence>
<dbReference type="Proteomes" id="UP000054977">
    <property type="component" value="Unassembled WGS sequence"/>
</dbReference>
<protein>
    <submittedName>
        <fullName evidence="1">Uncharacterized protein</fullName>
    </submittedName>
</protein>
<dbReference type="EMBL" id="FCNW02000022">
    <property type="protein sequence ID" value="SAL49471.1"/>
    <property type="molecule type" value="Genomic_DNA"/>
</dbReference>
<gene>
    <name evidence="1" type="ORF">AWB65_03990</name>
</gene>